<comment type="subcellular location">
    <subcellularLocation>
        <location evidence="7">Cell membrane</location>
        <topology evidence="7">Single-pass membrane protein</topology>
    </subcellularLocation>
</comment>
<sequence length="383" mass="41453">MTDLFDRPTLDGEAPSRSSRADQRARRAAKKRRARRRRRTLAVVLISLLVVGGAGYLLLTNATNLFGFDNPVAAKDYAGPGTEPVDVAIEPGSTGREMGQTLVDAGVVASTAAFVSAFEGNPEAGTIQAGTHTLLRGMPAKDAVARLVANDSRVETRITIPEGWTADQILERASSVTGIPVADFEAAMEDTDATGLPAEADGKYEGWLYPTTYVLEPDEVNATGIVQRMVNQTTLQLDEAGVAPEDRETVLNKAALIEREAKYAPDRPKMAQAIQNRLDTGKPLEIDAAVAYGLGKSGTELTRADTDDPDNPFNTYEHTGLPPTPIANPGMESIEAVMNPEPGDWIFWTAVNLDTGETKFASTFEEHQQNVAELRQWQDENDR</sequence>
<dbReference type="Pfam" id="PF02618">
    <property type="entry name" value="YceG"/>
    <property type="match status" value="1"/>
</dbReference>
<dbReference type="GO" id="GO:0071555">
    <property type="term" value="P:cell wall organization"/>
    <property type="evidence" value="ECO:0007669"/>
    <property type="project" value="UniProtKB-KW"/>
</dbReference>
<dbReference type="GO" id="GO:0009252">
    <property type="term" value="P:peptidoglycan biosynthetic process"/>
    <property type="evidence" value="ECO:0007669"/>
    <property type="project" value="UniProtKB-UniRule"/>
</dbReference>
<dbReference type="Gene3D" id="3.30.1490.480">
    <property type="entry name" value="Endolytic murein transglycosylase"/>
    <property type="match status" value="1"/>
</dbReference>
<evidence type="ECO:0000256" key="7">
    <source>
        <dbReference type="HAMAP-Rule" id="MF_02065"/>
    </source>
</evidence>
<reference evidence="9" key="2">
    <citation type="submission" date="2020-09" db="EMBL/GenBank/DDBJ databases">
        <authorList>
            <person name="Yu Y."/>
        </authorList>
    </citation>
    <scope>NUCLEOTIDE SEQUENCE</scope>
    <source>
        <strain evidence="9">KCTC 49039</strain>
    </source>
</reference>
<evidence type="ECO:0000256" key="8">
    <source>
        <dbReference type="SAM" id="MobiDB-lite"/>
    </source>
</evidence>
<feature type="region of interest" description="Disordered" evidence="8">
    <location>
        <begin position="1"/>
        <end position="33"/>
    </location>
</feature>
<feature type="transmembrane region" description="Helical" evidence="7">
    <location>
        <begin position="40"/>
        <end position="59"/>
    </location>
</feature>
<dbReference type="PANTHER" id="PTHR30518">
    <property type="entry name" value="ENDOLYTIC MUREIN TRANSGLYCOSYLASE"/>
    <property type="match status" value="1"/>
</dbReference>
<dbReference type="GO" id="GO:0008932">
    <property type="term" value="F:lytic endotransglycosylase activity"/>
    <property type="evidence" value="ECO:0007669"/>
    <property type="project" value="UniProtKB-UniRule"/>
</dbReference>
<reference evidence="9" key="1">
    <citation type="journal article" date="2018" name="Curr. Microbiol.">
        <title>Cellulosimicrobium arenosum sp. nov., Isolated from Marine Sediment Sand.</title>
        <authorList>
            <person name="Oh M."/>
            <person name="Kim J.H."/>
            <person name="Yoon J.H."/>
            <person name="Schumann P."/>
            <person name="Kim W."/>
        </authorList>
    </citation>
    <scope>NUCLEOTIDE SEQUENCE</scope>
    <source>
        <strain evidence="9">KCTC 49039</strain>
    </source>
</reference>
<keyword evidence="2 7" id="KW-0812">Transmembrane</keyword>
<feature type="compositionally biased region" description="Basic and acidic residues" evidence="8">
    <location>
        <begin position="1"/>
        <end position="10"/>
    </location>
</feature>
<evidence type="ECO:0000256" key="6">
    <source>
        <dbReference type="ARBA" id="ARBA00023316"/>
    </source>
</evidence>
<keyword evidence="4 7" id="KW-0472">Membrane</keyword>
<evidence type="ECO:0000313" key="9">
    <source>
        <dbReference type="EMBL" id="MBD8077883.1"/>
    </source>
</evidence>
<evidence type="ECO:0000256" key="5">
    <source>
        <dbReference type="ARBA" id="ARBA00023239"/>
    </source>
</evidence>
<evidence type="ECO:0000256" key="1">
    <source>
        <dbReference type="ARBA" id="ARBA00022475"/>
    </source>
</evidence>
<dbReference type="InterPro" id="IPR003770">
    <property type="entry name" value="MLTG-like"/>
</dbReference>
<evidence type="ECO:0000256" key="4">
    <source>
        <dbReference type="ARBA" id="ARBA00023136"/>
    </source>
</evidence>
<keyword evidence="1 7" id="KW-1003">Cell membrane</keyword>
<dbReference type="HAMAP" id="MF_02065">
    <property type="entry name" value="MltG"/>
    <property type="match status" value="1"/>
</dbReference>
<evidence type="ECO:0000256" key="2">
    <source>
        <dbReference type="ARBA" id="ARBA00022692"/>
    </source>
</evidence>
<comment type="function">
    <text evidence="7">Functions as a peptidoglycan terminase that cleaves nascent peptidoglycan strands endolytically to terminate their elongation.</text>
</comment>
<dbReference type="GO" id="GO:0005886">
    <property type="term" value="C:plasma membrane"/>
    <property type="evidence" value="ECO:0007669"/>
    <property type="project" value="UniProtKB-SubCell"/>
</dbReference>
<evidence type="ECO:0000256" key="3">
    <source>
        <dbReference type="ARBA" id="ARBA00022989"/>
    </source>
</evidence>
<comment type="caution">
    <text evidence="9">The sequence shown here is derived from an EMBL/GenBank/DDBJ whole genome shotgun (WGS) entry which is preliminary data.</text>
</comment>
<proteinExistence type="inferred from homology"/>
<gene>
    <name evidence="7 9" type="primary">mltG</name>
    <name evidence="9" type="ORF">IF651_02255</name>
</gene>
<dbReference type="EC" id="4.2.2.29" evidence="7"/>
<comment type="similarity">
    <text evidence="7">Belongs to the transglycosylase MltG family.</text>
</comment>
<dbReference type="NCBIfam" id="TIGR00247">
    <property type="entry name" value="endolytic transglycosylase MltG"/>
    <property type="match status" value="1"/>
</dbReference>
<dbReference type="EMBL" id="JACYHB010000001">
    <property type="protein sequence ID" value="MBD8077883.1"/>
    <property type="molecule type" value="Genomic_DNA"/>
</dbReference>
<organism evidence="9 10">
    <name type="scientific">Cellulosimicrobium arenosum</name>
    <dbReference type="NCBI Taxonomy" id="2708133"/>
    <lineage>
        <taxon>Bacteria</taxon>
        <taxon>Bacillati</taxon>
        <taxon>Actinomycetota</taxon>
        <taxon>Actinomycetes</taxon>
        <taxon>Micrococcales</taxon>
        <taxon>Promicromonosporaceae</taxon>
        <taxon>Cellulosimicrobium</taxon>
    </lineage>
</organism>
<dbReference type="AlphaFoldDB" id="A0A927G709"/>
<evidence type="ECO:0000313" key="10">
    <source>
        <dbReference type="Proteomes" id="UP000610846"/>
    </source>
</evidence>
<accession>A0A927G709</accession>
<dbReference type="RefSeq" id="WP_191827426.1">
    <property type="nucleotide sequence ID" value="NZ_JACYHB010000001.1"/>
</dbReference>
<dbReference type="PANTHER" id="PTHR30518:SF2">
    <property type="entry name" value="ENDOLYTIC MUREIN TRANSGLYCOSYLASE"/>
    <property type="match status" value="1"/>
</dbReference>
<keyword evidence="10" id="KW-1185">Reference proteome</keyword>
<dbReference type="Proteomes" id="UP000610846">
    <property type="component" value="Unassembled WGS sequence"/>
</dbReference>
<keyword evidence="3 7" id="KW-1133">Transmembrane helix</keyword>
<keyword evidence="6 7" id="KW-0961">Cell wall biogenesis/degradation</keyword>
<comment type="catalytic activity">
    <reaction evidence="7">
        <text>a peptidoglycan chain = a peptidoglycan chain with N-acetyl-1,6-anhydromuramyl-[peptide] at the reducing end + a peptidoglycan chain with N-acetylglucosamine at the non-reducing end.</text>
        <dbReference type="EC" id="4.2.2.29"/>
    </reaction>
</comment>
<name>A0A927G709_9MICO</name>
<feature type="site" description="Important for catalytic activity" evidence="7">
    <location>
        <position position="260"/>
    </location>
</feature>
<protein>
    <recommendedName>
        <fullName evidence="7">Endolytic murein transglycosylase</fullName>
        <ecNumber evidence="7">4.2.2.29</ecNumber>
    </recommendedName>
    <alternativeName>
        <fullName evidence="7">Peptidoglycan lytic transglycosylase</fullName>
    </alternativeName>
    <alternativeName>
        <fullName evidence="7">Peptidoglycan polymerization terminase</fullName>
    </alternativeName>
</protein>
<keyword evidence="5 7" id="KW-0456">Lyase</keyword>